<dbReference type="Proteomes" id="UP001197093">
    <property type="component" value="Unassembled WGS sequence"/>
</dbReference>
<feature type="compositionally biased region" description="Polar residues" evidence="1">
    <location>
        <begin position="1"/>
        <end position="17"/>
    </location>
</feature>
<reference evidence="2" key="1">
    <citation type="submission" date="2023-02" db="EMBL/GenBank/DDBJ databases">
        <authorList>
            <person name="Palmer J.M."/>
        </authorList>
    </citation>
    <scope>NUCLEOTIDE SEQUENCE</scope>
    <source>
        <strain evidence="2">FW57</strain>
    </source>
</reference>
<gene>
    <name evidence="2" type="ORF">NEMBOFW57_009257</name>
</gene>
<name>A0AAD4EP32_9PEZI</name>
<evidence type="ECO:0000313" key="3">
    <source>
        <dbReference type="Proteomes" id="UP001197093"/>
    </source>
</evidence>
<organism evidence="2 3">
    <name type="scientific">Staphylotrichum longicolle</name>
    <dbReference type="NCBI Taxonomy" id="669026"/>
    <lineage>
        <taxon>Eukaryota</taxon>
        <taxon>Fungi</taxon>
        <taxon>Dikarya</taxon>
        <taxon>Ascomycota</taxon>
        <taxon>Pezizomycotina</taxon>
        <taxon>Sordariomycetes</taxon>
        <taxon>Sordariomycetidae</taxon>
        <taxon>Sordariales</taxon>
        <taxon>Chaetomiaceae</taxon>
        <taxon>Staphylotrichum</taxon>
    </lineage>
</organism>
<evidence type="ECO:0000256" key="1">
    <source>
        <dbReference type="SAM" id="MobiDB-lite"/>
    </source>
</evidence>
<comment type="caution">
    <text evidence="2">The sequence shown here is derived from an EMBL/GenBank/DDBJ whole genome shotgun (WGS) entry which is preliminary data.</text>
</comment>
<sequence>MSEQSGTQFRDPSQGESQSEKDGEVGGTQLQKKDSKLPRHAILQRLRAHIERCHRDNLFRHLRFFGPPCSLPIYIWPDRSLSYGFLQLLPIALHNYLYRTWSSESKRTPLVRHCSPPMNPVKVARVAASVSSALCARVEATQRKILERPNRTYDEMEALRVELGREYWQPIQDHKFLLLQPLFRALAIVIKSADYNTSVPAIAEIPVLIVLRGVEDGLSAPITFNSIADRIRVCHQAGDAIQVAETSLATAVNFAIDLENREVAALGPRPDPAETGKDPRRSCFLAPGEALMLVQCDGWEGEEAPEGPSSSWVDLDVYPHWTGGGAKYDQTLAEAWEVRCRKVAAAAERGEDPYDPLAQSHSAACK</sequence>
<dbReference type="AlphaFoldDB" id="A0AAD4EP32"/>
<keyword evidence="3" id="KW-1185">Reference proteome</keyword>
<evidence type="ECO:0000313" key="2">
    <source>
        <dbReference type="EMBL" id="KAG7284649.1"/>
    </source>
</evidence>
<dbReference type="EMBL" id="JAHCVI010000005">
    <property type="protein sequence ID" value="KAG7284649.1"/>
    <property type="molecule type" value="Genomic_DNA"/>
</dbReference>
<accession>A0AAD4EP32</accession>
<feature type="region of interest" description="Disordered" evidence="1">
    <location>
        <begin position="1"/>
        <end position="36"/>
    </location>
</feature>
<protein>
    <submittedName>
        <fullName evidence="2">Uncharacterized protein</fullName>
    </submittedName>
</protein>
<proteinExistence type="predicted"/>